<evidence type="ECO:0000313" key="10">
    <source>
        <dbReference type="Proteomes" id="UP000006701"/>
    </source>
</evidence>
<dbReference type="InterPro" id="IPR007219">
    <property type="entry name" value="XnlR_reg_dom"/>
</dbReference>
<feature type="region of interest" description="Disordered" evidence="7">
    <location>
        <begin position="633"/>
        <end position="655"/>
    </location>
</feature>
<keyword evidence="6" id="KW-0539">Nucleus</keyword>
<dbReference type="GeneID" id="4703307"/>
<feature type="compositionally biased region" description="Polar residues" evidence="7">
    <location>
        <begin position="16"/>
        <end position="25"/>
    </location>
</feature>
<dbReference type="PROSITE" id="PS00463">
    <property type="entry name" value="ZN2_CY6_FUNGAL_1"/>
    <property type="match status" value="1"/>
</dbReference>
<dbReference type="InterPro" id="IPR050613">
    <property type="entry name" value="Sec_Metabolite_Reg"/>
</dbReference>
<evidence type="ECO:0000256" key="4">
    <source>
        <dbReference type="ARBA" id="ARBA00023125"/>
    </source>
</evidence>
<accession>A1CJK9</accession>
<dbReference type="HOGENOM" id="CLU_004083_5_3_1"/>
<dbReference type="eggNOG" id="ENOG502QYWX">
    <property type="taxonomic scope" value="Eukaryota"/>
</dbReference>
<dbReference type="AlphaFoldDB" id="A1CJK9"/>
<dbReference type="SMART" id="SM00066">
    <property type="entry name" value="GAL4"/>
    <property type="match status" value="1"/>
</dbReference>
<keyword evidence="4" id="KW-0238">DNA-binding</keyword>
<keyword evidence="10" id="KW-1185">Reference proteome</keyword>
<protein>
    <submittedName>
        <fullName evidence="9">Fungal specific transcription factor domain protein</fullName>
    </submittedName>
</protein>
<dbReference type="EMBL" id="DS027056">
    <property type="protein sequence ID" value="EAW09333.1"/>
    <property type="molecule type" value="Genomic_DNA"/>
</dbReference>
<dbReference type="InterPro" id="IPR036864">
    <property type="entry name" value="Zn2-C6_fun-type_DNA-bd_sf"/>
</dbReference>
<evidence type="ECO:0000256" key="5">
    <source>
        <dbReference type="ARBA" id="ARBA00023163"/>
    </source>
</evidence>
<organism evidence="9 10">
    <name type="scientific">Aspergillus clavatus (strain ATCC 1007 / CBS 513.65 / DSM 816 / NCTC 3887 / NRRL 1 / QM 1276 / 107)</name>
    <dbReference type="NCBI Taxonomy" id="344612"/>
    <lineage>
        <taxon>Eukaryota</taxon>
        <taxon>Fungi</taxon>
        <taxon>Dikarya</taxon>
        <taxon>Ascomycota</taxon>
        <taxon>Pezizomycotina</taxon>
        <taxon>Eurotiomycetes</taxon>
        <taxon>Eurotiomycetidae</taxon>
        <taxon>Eurotiales</taxon>
        <taxon>Aspergillaceae</taxon>
        <taxon>Aspergillus</taxon>
        <taxon>Aspergillus subgen. Fumigati</taxon>
    </lineage>
</organism>
<feature type="region of interest" description="Disordered" evidence="7">
    <location>
        <begin position="90"/>
        <end position="125"/>
    </location>
</feature>
<evidence type="ECO:0000256" key="7">
    <source>
        <dbReference type="SAM" id="MobiDB-lite"/>
    </source>
</evidence>
<sequence>MTETPVMVDLSDLPNHDQQTPTNAGGKTAKIPSCVICSRRKVKCDRKNPCSSCSKHGVECVYRNPLPPRRGKRRASNVASSPEIRVVSRRRAGSPRDGMLNYMDDKEPPRLHHTSHQRTSKPEQGMLLTSGSNAVYVDDNVWTSVRDELPDAEAALCDMSDNDSDHSSKDIDEELSLLLRSSVRKSLLGLHPTTVHIFRLWQTFLENVNPLVKVLHAPTVQQRILEAMGDLASVPKETEALMFSIYCIALVSMSAEDVEKAFGKPKAPLLSNYRQGARLALSNADLLRTSNLIVLQAFFIFLLSMRAMSDPHSVWSLCGVAMRIAQRIGLHRDGSQMGLSVFETEMRRRLWLQLVILDATVARHSGINMQIPFAATDVQTPLNVNDSDLDPRMKEAPREHSGPTEMIFCLTRNEYGEWLRRWSRTNNNQTEFPSPKFLTSSSLSLKDKDTAIQELETAMKTKYLQHCDKSIPLHSMTTVMGHSIVSLMKFIAHHPRQYSERSLSIPQNERDRLFVICLQVAENGEAVQAEELTRRYSWHAENHIPWDAVIYMLYELQHRISGDQIQRAWCVIDKLFSRQYQRQRKSARSPLHLAMQSLLIKTWDTHSQQRAHRGLPTLPCPLTVSTIKGRRITSESHCSNTESSSQPDMMAEDTQRDLQETVNTSVASFGNSEIDFGTFDFNAMPWGTWDDLLAKFDQGMTDDEVFW</sequence>
<dbReference type="OrthoDB" id="2269373at2759"/>
<evidence type="ECO:0000256" key="3">
    <source>
        <dbReference type="ARBA" id="ARBA00023015"/>
    </source>
</evidence>
<evidence type="ECO:0000313" key="9">
    <source>
        <dbReference type="EMBL" id="EAW09333.1"/>
    </source>
</evidence>
<feature type="domain" description="Zn(2)-C6 fungal-type" evidence="8">
    <location>
        <begin position="33"/>
        <end position="62"/>
    </location>
</feature>
<dbReference type="SMART" id="SM00906">
    <property type="entry name" value="Fungal_trans"/>
    <property type="match status" value="1"/>
</dbReference>
<dbReference type="GO" id="GO:0006351">
    <property type="term" value="P:DNA-templated transcription"/>
    <property type="evidence" value="ECO:0007669"/>
    <property type="project" value="InterPro"/>
</dbReference>
<evidence type="ECO:0000256" key="2">
    <source>
        <dbReference type="ARBA" id="ARBA00022723"/>
    </source>
</evidence>
<dbReference type="GO" id="GO:0003677">
    <property type="term" value="F:DNA binding"/>
    <property type="evidence" value="ECO:0007669"/>
    <property type="project" value="UniProtKB-KW"/>
</dbReference>
<dbReference type="CDD" id="cd00067">
    <property type="entry name" value="GAL4"/>
    <property type="match status" value="1"/>
</dbReference>
<dbReference type="KEGG" id="act:ACLA_035360"/>
<dbReference type="GO" id="GO:0000981">
    <property type="term" value="F:DNA-binding transcription factor activity, RNA polymerase II-specific"/>
    <property type="evidence" value="ECO:0007669"/>
    <property type="project" value="InterPro"/>
</dbReference>
<proteinExistence type="predicted"/>
<dbReference type="CDD" id="cd12148">
    <property type="entry name" value="fungal_TF_MHR"/>
    <property type="match status" value="1"/>
</dbReference>
<keyword evidence="3" id="KW-0805">Transcription regulation</keyword>
<evidence type="ECO:0000259" key="8">
    <source>
        <dbReference type="PROSITE" id="PS50048"/>
    </source>
</evidence>
<dbReference type="Proteomes" id="UP000006701">
    <property type="component" value="Unassembled WGS sequence"/>
</dbReference>
<dbReference type="SUPFAM" id="SSF57701">
    <property type="entry name" value="Zn2/Cys6 DNA-binding domain"/>
    <property type="match status" value="1"/>
</dbReference>
<dbReference type="OMA" id="PIFEVEM"/>
<name>A1CJK9_ASPCL</name>
<dbReference type="PANTHER" id="PTHR31001:SF85">
    <property type="entry name" value="ZN(II)2CYS6 TRANSCRIPTION FACTOR (EUROFUNG)"/>
    <property type="match status" value="1"/>
</dbReference>
<dbReference type="RefSeq" id="XP_001270759.1">
    <property type="nucleotide sequence ID" value="XM_001270758.1"/>
</dbReference>
<feature type="compositionally biased region" description="Low complexity" evidence="7">
    <location>
        <begin position="635"/>
        <end position="645"/>
    </location>
</feature>
<dbReference type="PROSITE" id="PS50048">
    <property type="entry name" value="ZN2_CY6_FUNGAL_2"/>
    <property type="match status" value="1"/>
</dbReference>
<reference evidence="9 10" key="1">
    <citation type="journal article" date="2008" name="PLoS Genet.">
        <title>Genomic islands in the pathogenic filamentous fungus Aspergillus fumigatus.</title>
        <authorList>
            <person name="Fedorova N.D."/>
            <person name="Khaldi N."/>
            <person name="Joardar V.S."/>
            <person name="Maiti R."/>
            <person name="Amedeo P."/>
            <person name="Anderson M.J."/>
            <person name="Crabtree J."/>
            <person name="Silva J.C."/>
            <person name="Badger J.H."/>
            <person name="Albarraq A."/>
            <person name="Angiuoli S."/>
            <person name="Bussey H."/>
            <person name="Bowyer P."/>
            <person name="Cotty P.J."/>
            <person name="Dyer P.S."/>
            <person name="Egan A."/>
            <person name="Galens K."/>
            <person name="Fraser-Liggett C.M."/>
            <person name="Haas B.J."/>
            <person name="Inman J.M."/>
            <person name="Kent R."/>
            <person name="Lemieux S."/>
            <person name="Malavazi I."/>
            <person name="Orvis J."/>
            <person name="Roemer T."/>
            <person name="Ronning C.M."/>
            <person name="Sundaram J.P."/>
            <person name="Sutton G."/>
            <person name="Turner G."/>
            <person name="Venter J.C."/>
            <person name="White O.R."/>
            <person name="Whitty B.R."/>
            <person name="Youngman P."/>
            <person name="Wolfe K.H."/>
            <person name="Goldman G.H."/>
            <person name="Wortman J.R."/>
            <person name="Jiang B."/>
            <person name="Denning D.W."/>
            <person name="Nierman W.C."/>
        </authorList>
    </citation>
    <scope>NUCLEOTIDE SEQUENCE [LARGE SCALE GENOMIC DNA]</scope>
    <source>
        <strain evidence="10">ATCC 1007 / CBS 513.65 / DSM 816 / NCTC 3887 / NRRL 1</strain>
    </source>
</reference>
<dbReference type="PANTHER" id="PTHR31001">
    <property type="entry name" value="UNCHARACTERIZED TRANSCRIPTIONAL REGULATORY PROTEIN"/>
    <property type="match status" value="1"/>
</dbReference>
<gene>
    <name evidence="9" type="ORF">ACLA_035360</name>
</gene>
<dbReference type="VEuPathDB" id="FungiDB:ACLA_035360"/>
<evidence type="ECO:0000256" key="1">
    <source>
        <dbReference type="ARBA" id="ARBA00004123"/>
    </source>
</evidence>
<comment type="subcellular location">
    <subcellularLocation>
        <location evidence="1">Nucleus</location>
    </subcellularLocation>
</comment>
<dbReference type="InterPro" id="IPR001138">
    <property type="entry name" value="Zn2Cys6_DnaBD"/>
</dbReference>
<dbReference type="Pfam" id="PF00172">
    <property type="entry name" value="Zn_clus"/>
    <property type="match status" value="1"/>
</dbReference>
<dbReference type="Gene3D" id="4.10.240.10">
    <property type="entry name" value="Zn(2)-C6 fungal-type DNA-binding domain"/>
    <property type="match status" value="1"/>
</dbReference>
<keyword evidence="5" id="KW-0804">Transcription</keyword>
<dbReference type="GO" id="GO:0008270">
    <property type="term" value="F:zinc ion binding"/>
    <property type="evidence" value="ECO:0007669"/>
    <property type="project" value="InterPro"/>
</dbReference>
<keyword evidence="2" id="KW-0479">Metal-binding</keyword>
<dbReference type="GO" id="GO:0005634">
    <property type="term" value="C:nucleus"/>
    <property type="evidence" value="ECO:0007669"/>
    <property type="project" value="UniProtKB-SubCell"/>
</dbReference>
<feature type="region of interest" description="Disordered" evidence="7">
    <location>
        <begin position="1"/>
        <end position="28"/>
    </location>
</feature>
<dbReference type="Pfam" id="PF04082">
    <property type="entry name" value="Fungal_trans"/>
    <property type="match status" value="1"/>
</dbReference>
<evidence type="ECO:0000256" key="6">
    <source>
        <dbReference type="ARBA" id="ARBA00023242"/>
    </source>
</evidence>